<feature type="compositionally biased region" description="Acidic residues" evidence="1">
    <location>
        <begin position="277"/>
        <end position="286"/>
    </location>
</feature>
<protein>
    <submittedName>
        <fullName evidence="3">Uncharacterized protein</fullName>
    </submittedName>
</protein>
<feature type="region of interest" description="Disordered" evidence="1">
    <location>
        <begin position="130"/>
        <end position="150"/>
    </location>
</feature>
<feature type="region of interest" description="Disordered" evidence="1">
    <location>
        <begin position="264"/>
        <end position="286"/>
    </location>
</feature>
<proteinExistence type="predicted"/>
<evidence type="ECO:0000313" key="3">
    <source>
        <dbReference type="EMBL" id="MCM2369781.1"/>
    </source>
</evidence>
<dbReference type="EMBL" id="JAMQBK010000013">
    <property type="protein sequence ID" value="MCM2369781.1"/>
    <property type="molecule type" value="Genomic_DNA"/>
</dbReference>
<feature type="region of interest" description="Disordered" evidence="1">
    <location>
        <begin position="155"/>
        <end position="174"/>
    </location>
</feature>
<feature type="compositionally biased region" description="Polar residues" evidence="1">
    <location>
        <begin position="130"/>
        <end position="142"/>
    </location>
</feature>
<gene>
    <name evidence="3" type="ORF">NB063_04015</name>
</gene>
<evidence type="ECO:0000256" key="2">
    <source>
        <dbReference type="SAM" id="SignalP"/>
    </source>
</evidence>
<feature type="compositionally biased region" description="Basic and acidic residues" evidence="1">
    <location>
        <begin position="304"/>
        <end position="313"/>
    </location>
</feature>
<feature type="signal peptide" evidence="2">
    <location>
        <begin position="1"/>
        <end position="25"/>
    </location>
</feature>
<keyword evidence="4" id="KW-1185">Reference proteome</keyword>
<name>A0ABT0TYV8_9BACT</name>
<accession>A0ABT0TYV8</accession>
<dbReference type="Proteomes" id="UP001202961">
    <property type="component" value="Unassembled WGS sequence"/>
</dbReference>
<sequence length="419" mass="45056">MPIRIRPSFTLALLLSASTSTSVFSQQNAAESLPREVAAAEAADISDWALAGVVWSDANLTRKLAGVAMRYAETEDQRASMRALAVESQRAVVALEAFGWGRVDQTNSGLTGTRDPAATRVGDRLEQFADQTTGTTQDSSPAVDTAPVAGIKRFDTESPAGAEDPGLDDERLPQQARVDIDQYRVDDYVDETPAERANLADAQEDAIEGAIAAASPDGIAGPASDRISKREGWTLSSSLPYSTDSIYDSDDYDHDVDYMVENRLGADSTNDASSDQGDADDDIDLDDPAEVITGEDEMANALARERLSDKPVSRSDGSLASSSGNRTIRVARPSDTIPQTRLQRYASVEDANAFDARWVQFRLDANQVRYSMTDPSLAAEAAQDALKQMQASAIVAGQSTDNEELKAILRPILELQLAD</sequence>
<evidence type="ECO:0000313" key="4">
    <source>
        <dbReference type="Proteomes" id="UP001202961"/>
    </source>
</evidence>
<reference evidence="3 4" key="1">
    <citation type="journal article" date="2022" name="Syst. Appl. Microbiol.">
        <title>Rhodopirellula aestuarii sp. nov., a novel member of the genus Rhodopirellula isolated from brackish sediments collected in the Tagus River estuary, Portugal.</title>
        <authorList>
            <person name="Vitorino I.R."/>
            <person name="Klimek D."/>
            <person name="Calusinska M."/>
            <person name="Lobo-da-Cunha A."/>
            <person name="Vasconcelos V."/>
            <person name="Lage O.M."/>
        </authorList>
    </citation>
    <scope>NUCLEOTIDE SEQUENCE [LARGE SCALE GENOMIC DNA]</scope>
    <source>
        <strain evidence="3 4">ICT_H3.1</strain>
    </source>
</reference>
<dbReference type="RefSeq" id="WP_250927451.1">
    <property type="nucleotide sequence ID" value="NZ_JAMQBK010000013.1"/>
</dbReference>
<feature type="region of interest" description="Disordered" evidence="1">
    <location>
        <begin position="304"/>
        <end position="327"/>
    </location>
</feature>
<comment type="caution">
    <text evidence="3">The sequence shown here is derived from an EMBL/GenBank/DDBJ whole genome shotgun (WGS) entry which is preliminary data.</text>
</comment>
<keyword evidence="2" id="KW-0732">Signal</keyword>
<feature type="compositionally biased region" description="Low complexity" evidence="1">
    <location>
        <begin position="314"/>
        <end position="323"/>
    </location>
</feature>
<organism evidence="3 4">
    <name type="scientific">Aporhodopirellula aestuarii</name>
    <dbReference type="NCBI Taxonomy" id="2950107"/>
    <lineage>
        <taxon>Bacteria</taxon>
        <taxon>Pseudomonadati</taxon>
        <taxon>Planctomycetota</taxon>
        <taxon>Planctomycetia</taxon>
        <taxon>Pirellulales</taxon>
        <taxon>Pirellulaceae</taxon>
        <taxon>Aporhodopirellula</taxon>
    </lineage>
</organism>
<evidence type="ECO:0000256" key="1">
    <source>
        <dbReference type="SAM" id="MobiDB-lite"/>
    </source>
</evidence>
<feature type="chain" id="PRO_5045916159" evidence="2">
    <location>
        <begin position="26"/>
        <end position="419"/>
    </location>
</feature>